<evidence type="ECO:0000256" key="1">
    <source>
        <dbReference type="SAM" id="Phobius"/>
    </source>
</evidence>
<dbReference type="OrthoDB" id="6761315at2"/>
<reference evidence="2 3" key="1">
    <citation type="journal article" date="2017" name="Eur. J. Clin. Microbiol. Infect. Dis.">
        <title>Uncommonly isolated clinical Pseudomonas: identification and phylogenetic assignation.</title>
        <authorList>
            <person name="Mulet M."/>
            <person name="Gomila M."/>
            <person name="Ramirez A."/>
            <person name="Cardew S."/>
            <person name="Moore E.R."/>
            <person name="Lalucat J."/>
            <person name="Garcia-Valdes E."/>
        </authorList>
    </citation>
    <scope>NUCLEOTIDE SEQUENCE [LARGE SCALE GENOMIC DNA]</scope>
    <source>
        <strain evidence="2 3">SD129</strain>
    </source>
</reference>
<feature type="transmembrane region" description="Helical" evidence="1">
    <location>
        <begin position="36"/>
        <end position="56"/>
    </location>
</feature>
<dbReference type="RefSeq" id="WP_138407550.1">
    <property type="nucleotide sequence ID" value="NZ_QLAE01000007.1"/>
</dbReference>
<dbReference type="Proteomes" id="UP000306753">
    <property type="component" value="Unassembled WGS sequence"/>
</dbReference>
<name>A0A5R9QHC3_9GAMM</name>
<feature type="transmembrane region" description="Helical" evidence="1">
    <location>
        <begin position="198"/>
        <end position="214"/>
    </location>
</feature>
<comment type="caution">
    <text evidence="2">The sequence shown here is derived from an EMBL/GenBank/DDBJ whole genome shotgun (WGS) entry which is preliminary data.</text>
</comment>
<gene>
    <name evidence="2" type="ORF">DN820_04150</name>
</gene>
<feature type="transmembrane region" description="Helical" evidence="1">
    <location>
        <begin position="68"/>
        <end position="89"/>
    </location>
</feature>
<feature type="transmembrane region" description="Helical" evidence="1">
    <location>
        <begin position="129"/>
        <end position="147"/>
    </location>
</feature>
<keyword evidence="1" id="KW-0472">Membrane</keyword>
<evidence type="ECO:0008006" key="4">
    <source>
        <dbReference type="Google" id="ProtNLM"/>
    </source>
</evidence>
<dbReference type="AlphaFoldDB" id="A0A5R9QHC3"/>
<proteinExistence type="predicted"/>
<organism evidence="2 3">
    <name type="scientific">Stutzerimonas nosocomialis</name>
    <dbReference type="NCBI Taxonomy" id="1056496"/>
    <lineage>
        <taxon>Bacteria</taxon>
        <taxon>Pseudomonadati</taxon>
        <taxon>Pseudomonadota</taxon>
        <taxon>Gammaproteobacteria</taxon>
        <taxon>Pseudomonadales</taxon>
        <taxon>Pseudomonadaceae</taxon>
        <taxon>Stutzerimonas</taxon>
    </lineage>
</organism>
<keyword evidence="1" id="KW-0812">Transmembrane</keyword>
<evidence type="ECO:0000313" key="3">
    <source>
        <dbReference type="Proteomes" id="UP000306753"/>
    </source>
</evidence>
<protein>
    <recommendedName>
        <fullName evidence="4">O-antigen ligase domain-containing protein</fullName>
    </recommendedName>
</protein>
<keyword evidence="3" id="KW-1185">Reference proteome</keyword>
<keyword evidence="1" id="KW-1133">Transmembrane helix</keyword>
<evidence type="ECO:0000313" key="2">
    <source>
        <dbReference type="EMBL" id="TLX64627.1"/>
    </source>
</evidence>
<feature type="transmembrane region" description="Helical" evidence="1">
    <location>
        <begin position="358"/>
        <end position="377"/>
    </location>
</feature>
<sequence>MTSFSSRFFFVPLLMLVFILHFQVLGEGTHNPYGVRALTEMYLATCILLAIFATLARAETASPELRILTYYAVYTCAVFILLPAIFSNMTFGQPLVYGFIEERRVLFCLGFLPLLLLSKRLSTLQFERAFLYAALVAVFLSWCFKFGVIPDQRTEQVAWDRPDRSSIGAHLMCLAYFYCIQIWSTGTSPINGAQRSKNFYLLIAVILLLTLVFATQTRQLIFMCLCFTLFCLRAKAVIWAAALCVLLSPFYFYPVLLEVLGLNIEFYSSQLEGVEDNVRSNTIRQIMAHLDLVNWMPSGSLSLMWQDGFIPYFGEHFFLSDVGVIGTLFRFGFLVFLVVPLTLFLYQRIAKRICKDTTFLYPTMLAFFVIWPLSGLLEYNQASIAMLFVIQSLKARHLRSKESAHERRTYPQLQGSY</sequence>
<feature type="transmembrane region" description="Helical" evidence="1">
    <location>
        <begin position="167"/>
        <end position="186"/>
    </location>
</feature>
<feature type="transmembrane region" description="Helical" evidence="1">
    <location>
        <begin position="322"/>
        <end position="346"/>
    </location>
</feature>
<dbReference type="EMBL" id="QLAG01000004">
    <property type="protein sequence ID" value="TLX64627.1"/>
    <property type="molecule type" value="Genomic_DNA"/>
</dbReference>
<accession>A0A5R9QHC3</accession>